<name>A0ABU1K5L8_9FLAO</name>
<keyword evidence="2" id="KW-1185">Reference proteome</keyword>
<organism evidence="1 2">
    <name type="scientific">Mesonia maritima</name>
    <dbReference type="NCBI Taxonomy" id="1793873"/>
    <lineage>
        <taxon>Bacteria</taxon>
        <taxon>Pseudomonadati</taxon>
        <taxon>Bacteroidota</taxon>
        <taxon>Flavobacteriia</taxon>
        <taxon>Flavobacteriales</taxon>
        <taxon>Flavobacteriaceae</taxon>
        <taxon>Mesonia</taxon>
    </lineage>
</organism>
<evidence type="ECO:0000313" key="2">
    <source>
        <dbReference type="Proteomes" id="UP001257659"/>
    </source>
</evidence>
<dbReference type="RefSeq" id="WP_309727495.1">
    <property type="nucleotide sequence ID" value="NZ_JAVDQA010000002.1"/>
</dbReference>
<dbReference type="NCBIfam" id="NF033487">
    <property type="entry name" value="Lacal_2735_fam"/>
    <property type="match status" value="1"/>
</dbReference>
<accession>A0ABU1K5L8</accession>
<dbReference type="Proteomes" id="UP001257659">
    <property type="component" value="Unassembled WGS sequence"/>
</dbReference>
<proteinExistence type="predicted"/>
<evidence type="ECO:0000313" key="1">
    <source>
        <dbReference type="EMBL" id="MDR6300591.1"/>
    </source>
</evidence>
<reference evidence="1 2" key="1">
    <citation type="submission" date="2023-07" db="EMBL/GenBank/DDBJ databases">
        <title>Genomic Encyclopedia of Type Strains, Phase IV (KMG-IV): sequencing the most valuable type-strain genomes for metagenomic binning, comparative biology and taxonomic classification.</title>
        <authorList>
            <person name="Goeker M."/>
        </authorList>
    </citation>
    <scope>NUCLEOTIDE SEQUENCE [LARGE SCALE GENOMIC DNA]</scope>
    <source>
        <strain evidence="1 2">DSM 102814</strain>
    </source>
</reference>
<dbReference type="InterPro" id="IPR045493">
    <property type="entry name" value="DUF6435"/>
</dbReference>
<comment type="caution">
    <text evidence="1">The sequence shown here is derived from an EMBL/GenBank/DDBJ whole genome shotgun (WGS) entry which is preliminary data.</text>
</comment>
<sequence length="65" mass="8048">MKIFDWLKSQNKREKLKAKYCYLMRRAYEIAPRNKQKSDALNKRARNILQELKKIEFNQELRHSH</sequence>
<dbReference type="EMBL" id="JAVDQA010000002">
    <property type="protein sequence ID" value="MDR6300591.1"/>
    <property type="molecule type" value="Genomic_DNA"/>
</dbReference>
<gene>
    <name evidence="1" type="ORF">GGR31_001222</name>
</gene>
<protein>
    <submittedName>
        <fullName evidence="1">Uncharacterized protein (DUF2132 family)</fullName>
    </submittedName>
</protein>